<evidence type="ECO:0000256" key="1">
    <source>
        <dbReference type="SAM" id="MobiDB-lite"/>
    </source>
</evidence>
<evidence type="ECO:0000313" key="2">
    <source>
        <dbReference type="EMBL" id="KAF8649459.1"/>
    </source>
</evidence>
<keyword evidence="3" id="KW-1185">Reference proteome</keyword>
<accession>A0A835A9W1</accession>
<sequence>MIVVMITLLVQSERLGKKSRVGVEESKQEKVQKDKSQVSSWGCNRTSKDALAEKLEKKLTHRIRQRKGGRDKTLLETHPDDVNPIEQSAAHLRLLQEAREHVNAKENPSGPSSNTSFQLNVMDDLDYRDEEARNFDNDRIENHVQNVTQLNYHSYMNKQSRGKWSTSCGCGGHPDGD</sequence>
<dbReference type="OrthoDB" id="272624at2759"/>
<reference evidence="2" key="1">
    <citation type="submission" date="2020-07" db="EMBL/GenBank/DDBJ databases">
        <title>Genome sequence and genetic diversity analysis of an under-domesticated orphan crop, white fonio (Digitaria exilis).</title>
        <authorList>
            <person name="Bennetzen J.L."/>
            <person name="Chen S."/>
            <person name="Ma X."/>
            <person name="Wang X."/>
            <person name="Yssel A.E.J."/>
            <person name="Chaluvadi S.R."/>
            <person name="Johnson M."/>
            <person name="Gangashetty P."/>
            <person name="Hamidou F."/>
            <person name="Sanogo M.D."/>
            <person name="Zwaenepoel A."/>
            <person name="Wallace J."/>
            <person name="Van De Peer Y."/>
            <person name="Van Deynze A."/>
        </authorList>
    </citation>
    <scope>NUCLEOTIDE SEQUENCE</scope>
    <source>
        <tissue evidence="2">Leaves</tissue>
    </source>
</reference>
<protein>
    <submittedName>
        <fullName evidence="2">Uncharacterized protein</fullName>
    </submittedName>
</protein>
<gene>
    <name evidence="2" type="ORF">HU200_064302</name>
</gene>
<comment type="caution">
    <text evidence="2">The sequence shown here is derived from an EMBL/GenBank/DDBJ whole genome shotgun (WGS) entry which is preliminary data.</text>
</comment>
<proteinExistence type="predicted"/>
<dbReference type="Proteomes" id="UP000636709">
    <property type="component" value="Unassembled WGS sequence"/>
</dbReference>
<dbReference type="AlphaFoldDB" id="A0A835A9W1"/>
<dbReference type="EMBL" id="JACEFO010002760">
    <property type="protein sequence ID" value="KAF8649459.1"/>
    <property type="molecule type" value="Genomic_DNA"/>
</dbReference>
<feature type="compositionally biased region" description="Basic and acidic residues" evidence="1">
    <location>
        <begin position="21"/>
        <end position="36"/>
    </location>
</feature>
<organism evidence="2 3">
    <name type="scientific">Digitaria exilis</name>
    <dbReference type="NCBI Taxonomy" id="1010633"/>
    <lineage>
        <taxon>Eukaryota</taxon>
        <taxon>Viridiplantae</taxon>
        <taxon>Streptophyta</taxon>
        <taxon>Embryophyta</taxon>
        <taxon>Tracheophyta</taxon>
        <taxon>Spermatophyta</taxon>
        <taxon>Magnoliopsida</taxon>
        <taxon>Liliopsida</taxon>
        <taxon>Poales</taxon>
        <taxon>Poaceae</taxon>
        <taxon>PACMAD clade</taxon>
        <taxon>Panicoideae</taxon>
        <taxon>Panicodae</taxon>
        <taxon>Paniceae</taxon>
        <taxon>Anthephorinae</taxon>
        <taxon>Digitaria</taxon>
    </lineage>
</organism>
<name>A0A835A9W1_9POAL</name>
<feature type="region of interest" description="Disordered" evidence="1">
    <location>
        <begin position="21"/>
        <end position="42"/>
    </location>
</feature>
<evidence type="ECO:0000313" key="3">
    <source>
        <dbReference type="Proteomes" id="UP000636709"/>
    </source>
</evidence>